<name>A0A1G9VFX1_9FLAO</name>
<keyword evidence="5" id="KW-0326">Glycosidase</keyword>
<dbReference type="AlphaFoldDB" id="A0A1G9VFX1"/>
<comment type="similarity">
    <text evidence="2">Belongs to the Gfo/Idh/MocA family. Glycosyl hydrolase 109 subfamily.</text>
</comment>
<dbReference type="SUPFAM" id="SSF51735">
    <property type="entry name" value="NAD(P)-binding Rossmann-fold domains"/>
    <property type="match status" value="1"/>
</dbReference>
<dbReference type="InterPro" id="IPR036291">
    <property type="entry name" value="NAD(P)-bd_dom_sf"/>
</dbReference>
<evidence type="ECO:0000256" key="2">
    <source>
        <dbReference type="ARBA" id="ARBA00009329"/>
    </source>
</evidence>
<dbReference type="EMBL" id="FNGV01000013">
    <property type="protein sequence ID" value="SDM71142.1"/>
    <property type="molecule type" value="Genomic_DNA"/>
</dbReference>
<protein>
    <submittedName>
        <fullName evidence="8">Oxidoreductase family, NAD-binding Rossmann fold</fullName>
    </submittedName>
</protein>
<feature type="domain" description="Gfo/Idh/MocA-like oxidoreductase N-terminal" evidence="6">
    <location>
        <begin position="53"/>
        <end position="181"/>
    </location>
</feature>
<dbReference type="InterPro" id="IPR000683">
    <property type="entry name" value="Gfo/Idh/MocA-like_OxRdtase_N"/>
</dbReference>
<dbReference type="Pfam" id="PF01408">
    <property type="entry name" value="GFO_IDH_MocA"/>
    <property type="match status" value="1"/>
</dbReference>
<dbReference type="RefSeq" id="WP_089893733.1">
    <property type="nucleotide sequence ID" value="NZ_FNGV01000013.1"/>
</dbReference>
<dbReference type="OrthoDB" id="9771072at2"/>
<dbReference type="GO" id="GO:0016798">
    <property type="term" value="F:hydrolase activity, acting on glycosyl bonds"/>
    <property type="evidence" value="ECO:0007669"/>
    <property type="project" value="UniProtKB-KW"/>
</dbReference>
<dbReference type="InterPro" id="IPR050463">
    <property type="entry name" value="Gfo/Idh/MocA_oxidrdct_glycsds"/>
</dbReference>
<gene>
    <name evidence="8" type="ORF">SAMN04488514_11373</name>
</gene>
<keyword evidence="3" id="KW-0378">Hydrolase</keyword>
<keyword evidence="4" id="KW-0520">NAD</keyword>
<evidence type="ECO:0000259" key="7">
    <source>
        <dbReference type="Pfam" id="PF21252"/>
    </source>
</evidence>
<sequence>MKINRKNFLKLAGLAAVGMVIKTGRAASNLPFSKSHVQKFNMHGYGAPKLDKVRIGFIGIGSRGSGTVVRLSSIEGVEVKALCDIVSERIDSTIKYLKREFPSQNPTSYSGDKDDWKEVCNREDIDLIYIATPWELHAPIAVYAMEHGKHVYTEPPVGITLEECWQVVETSERTRKHCFMGCSSAQDGMASVVLNMVRQGFFGEIIHGEGHYIHDRVSDNKVRWERDKKNNNWFGYRPWRLQENVNRNGNLYTTHGIAPVAQMMDVNYGDKMDYMVSISSNDFTMSNKMKEMAEIDNYYKPYVGLNFRGNMNTTIIRTHKGRTIMMQHDISSPRPGHRFDLISGNKGIYRARPDRISTSEEWLGQEEFNSLKEQYTPEITKKFDKIRKKAGEGHGNRSYERVTASDWRLIDCLRNGLPLEMDVYDAALYSAITPLSESSVARQGESVKIPDFTCGAWKTNERGMDISLKQGGTTNLL</sequence>
<proteinExistence type="inferred from homology"/>
<evidence type="ECO:0000256" key="5">
    <source>
        <dbReference type="ARBA" id="ARBA00023295"/>
    </source>
</evidence>
<evidence type="ECO:0000256" key="3">
    <source>
        <dbReference type="ARBA" id="ARBA00022801"/>
    </source>
</evidence>
<keyword evidence="9" id="KW-1185">Reference proteome</keyword>
<dbReference type="PANTHER" id="PTHR43818:SF1">
    <property type="entry name" value="GLYCOSYL HYDROLASE FAMILY 109 PROTEIN"/>
    <property type="match status" value="1"/>
</dbReference>
<dbReference type="SUPFAM" id="SSF55347">
    <property type="entry name" value="Glyceraldehyde-3-phosphate dehydrogenase-like, C-terminal domain"/>
    <property type="match status" value="1"/>
</dbReference>
<dbReference type="Gene3D" id="3.30.360.10">
    <property type="entry name" value="Dihydrodipicolinate Reductase, domain 2"/>
    <property type="match status" value="1"/>
</dbReference>
<dbReference type="GO" id="GO:0000166">
    <property type="term" value="F:nucleotide binding"/>
    <property type="evidence" value="ECO:0007669"/>
    <property type="project" value="InterPro"/>
</dbReference>
<organism evidence="8 9">
    <name type="scientific">Kriegella aquimaris</name>
    <dbReference type="NCBI Taxonomy" id="192904"/>
    <lineage>
        <taxon>Bacteria</taxon>
        <taxon>Pseudomonadati</taxon>
        <taxon>Bacteroidota</taxon>
        <taxon>Flavobacteriia</taxon>
        <taxon>Flavobacteriales</taxon>
        <taxon>Flavobacteriaceae</taxon>
        <taxon>Kriegella</taxon>
    </lineage>
</organism>
<evidence type="ECO:0000313" key="9">
    <source>
        <dbReference type="Proteomes" id="UP000199440"/>
    </source>
</evidence>
<dbReference type="Pfam" id="PF21252">
    <property type="entry name" value="Glyco_hydro_109_C"/>
    <property type="match status" value="1"/>
</dbReference>
<accession>A0A1G9VFX1</accession>
<dbReference type="Gene3D" id="3.40.50.720">
    <property type="entry name" value="NAD(P)-binding Rossmann-like Domain"/>
    <property type="match status" value="1"/>
</dbReference>
<evidence type="ECO:0000259" key="6">
    <source>
        <dbReference type="Pfam" id="PF01408"/>
    </source>
</evidence>
<evidence type="ECO:0000256" key="4">
    <source>
        <dbReference type="ARBA" id="ARBA00023027"/>
    </source>
</evidence>
<evidence type="ECO:0000313" key="8">
    <source>
        <dbReference type="EMBL" id="SDM71142.1"/>
    </source>
</evidence>
<dbReference type="PANTHER" id="PTHR43818">
    <property type="entry name" value="BCDNA.GH03377"/>
    <property type="match status" value="1"/>
</dbReference>
<dbReference type="Proteomes" id="UP000199440">
    <property type="component" value="Unassembled WGS sequence"/>
</dbReference>
<reference evidence="9" key="1">
    <citation type="submission" date="2016-10" db="EMBL/GenBank/DDBJ databases">
        <authorList>
            <person name="Varghese N."/>
            <person name="Submissions S."/>
        </authorList>
    </citation>
    <scope>NUCLEOTIDE SEQUENCE [LARGE SCALE GENOMIC DNA]</scope>
    <source>
        <strain evidence="9">DSM 19886</strain>
    </source>
</reference>
<dbReference type="STRING" id="192904.SAMN04488514_11373"/>
<comment type="cofactor">
    <cofactor evidence="1">
        <name>NAD(+)</name>
        <dbReference type="ChEBI" id="CHEBI:57540"/>
    </cofactor>
</comment>
<feature type="domain" description="Glycosyl hydrolase 109 C-terminal" evidence="7">
    <location>
        <begin position="192"/>
        <end position="353"/>
    </location>
</feature>
<evidence type="ECO:0000256" key="1">
    <source>
        <dbReference type="ARBA" id="ARBA00001911"/>
    </source>
</evidence>
<dbReference type="InterPro" id="IPR049303">
    <property type="entry name" value="Glyco_hydro_109_C"/>
</dbReference>